<dbReference type="OrthoDB" id="3211108at2"/>
<feature type="domain" description="Zinc finger CGNR" evidence="1">
    <location>
        <begin position="154"/>
        <end position="194"/>
    </location>
</feature>
<proteinExistence type="predicted"/>
<dbReference type="Gene3D" id="1.10.3300.10">
    <property type="entry name" value="Jann2411-like domain"/>
    <property type="match status" value="1"/>
</dbReference>
<dbReference type="InterPro" id="IPR010852">
    <property type="entry name" value="ABATE"/>
</dbReference>
<reference evidence="2" key="1">
    <citation type="submission" date="2019-10" db="EMBL/GenBank/DDBJ databases">
        <title>Nonomuraea sp. nov., isolated from Phyllanthus amarus.</title>
        <authorList>
            <person name="Klykleung N."/>
            <person name="Tanasupawat S."/>
        </authorList>
    </citation>
    <scope>NUCLEOTIDE SEQUENCE [LARGE SCALE GENOMIC DNA]</scope>
    <source>
        <strain evidence="2">3MP-10</strain>
    </source>
</reference>
<evidence type="ECO:0000313" key="3">
    <source>
        <dbReference type="Proteomes" id="UP000314251"/>
    </source>
</evidence>
<keyword evidence="3" id="KW-1185">Reference proteome</keyword>
<dbReference type="PANTHER" id="PTHR35525:SF3">
    <property type="entry name" value="BLL6575 PROTEIN"/>
    <property type="match status" value="1"/>
</dbReference>
<dbReference type="SUPFAM" id="SSF160904">
    <property type="entry name" value="Jann2411-like"/>
    <property type="match status" value="1"/>
</dbReference>
<accession>A0A5N6A2L4</accession>
<organism evidence="2 3">
    <name type="scientific">Streptomyces mimosae</name>
    <dbReference type="NCBI Taxonomy" id="2586635"/>
    <lineage>
        <taxon>Bacteria</taxon>
        <taxon>Bacillati</taxon>
        <taxon>Actinomycetota</taxon>
        <taxon>Actinomycetes</taxon>
        <taxon>Kitasatosporales</taxon>
        <taxon>Streptomycetaceae</taxon>
        <taxon>Streptomyces</taxon>
    </lineage>
</organism>
<name>A0A5N6A2L4_9ACTN</name>
<dbReference type="EMBL" id="VDLY02000015">
    <property type="protein sequence ID" value="KAB8162209.1"/>
    <property type="molecule type" value="Genomic_DNA"/>
</dbReference>
<gene>
    <name evidence="2" type="ORF">FH607_022215</name>
</gene>
<sequence length="207" mass="22953">MRRFLAVEFATTIRHDGHGGVTDELATPEALAEWLAERADIFSPPLDVEATHCDDALLAEVVELRRAVRALFARAVRPGPPSPADAHRLLPMEEAMARLNAAVAREPITLRLEWPDGQPPSASPESSTEDQRIRLVAALARSTTAFLTGPFRERLRACTAPRCVRYFVQGHGRQEWCKPSCANRARAARYYERQRSVRAGRDGAADS</sequence>
<dbReference type="Proteomes" id="UP000314251">
    <property type="component" value="Unassembled WGS sequence"/>
</dbReference>
<dbReference type="InterPro" id="IPR023286">
    <property type="entry name" value="ABATE_dom_sf"/>
</dbReference>
<dbReference type="Pfam" id="PF11706">
    <property type="entry name" value="zf-CGNR"/>
    <property type="match status" value="1"/>
</dbReference>
<dbReference type="AlphaFoldDB" id="A0A5N6A2L4"/>
<dbReference type="PANTHER" id="PTHR35525">
    <property type="entry name" value="BLL6575 PROTEIN"/>
    <property type="match status" value="1"/>
</dbReference>
<dbReference type="InterPro" id="IPR021005">
    <property type="entry name" value="Znf_CGNR"/>
</dbReference>
<evidence type="ECO:0000313" key="2">
    <source>
        <dbReference type="EMBL" id="KAB8162209.1"/>
    </source>
</evidence>
<dbReference type="Pfam" id="PF07336">
    <property type="entry name" value="ABATE"/>
    <property type="match status" value="1"/>
</dbReference>
<protein>
    <recommendedName>
        <fullName evidence="1">Zinc finger CGNR domain-containing protein</fullName>
    </recommendedName>
</protein>
<dbReference type="RefSeq" id="WP_139671440.1">
    <property type="nucleotide sequence ID" value="NZ_VDLY02000015.1"/>
</dbReference>
<comment type="caution">
    <text evidence="2">The sequence shown here is derived from an EMBL/GenBank/DDBJ whole genome shotgun (WGS) entry which is preliminary data.</text>
</comment>
<evidence type="ECO:0000259" key="1">
    <source>
        <dbReference type="Pfam" id="PF11706"/>
    </source>
</evidence>